<evidence type="ECO:0000313" key="7">
    <source>
        <dbReference type="Proteomes" id="UP000219467"/>
    </source>
</evidence>
<organism evidence="6 7">
    <name type="scientific">Cereibacter ovatus</name>
    <dbReference type="NCBI Taxonomy" id="439529"/>
    <lineage>
        <taxon>Bacteria</taxon>
        <taxon>Pseudomonadati</taxon>
        <taxon>Pseudomonadota</taxon>
        <taxon>Alphaproteobacteria</taxon>
        <taxon>Rhodobacterales</taxon>
        <taxon>Paracoccaceae</taxon>
        <taxon>Cereibacter</taxon>
    </lineage>
</organism>
<keyword evidence="2 4" id="KW-0479">Metal-binding</keyword>
<dbReference type="GO" id="GO:0009055">
    <property type="term" value="F:electron transfer activity"/>
    <property type="evidence" value="ECO:0007669"/>
    <property type="project" value="InterPro"/>
</dbReference>
<dbReference type="InterPro" id="IPR036909">
    <property type="entry name" value="Cyt_c-like_dom_sf"/>
</dbReference>
<dbReference type="RefSeq" id="WP_176504582.1">
    <property type="nucleotide sequence ID" value="NZ_OAOQ01000016.1"/>
</dbReference>
<keyword evidence="1 4" id="KW-0349">Heme</keyword>
<dbReference type="InterPro" id="IPR009056">
    <property type="entry name" value="Cyt_c-like_dom"/>
</dbReference>
<proteinExistence type="predicted"/>
<dbReference type="Gene3D" id="1.10.760.10">
    <property type="entry name" value="Cytochrome c-like domain"/>
    <property type="match status" value="1"/>
</dbReference>
<feature type="domain" description="Cytochrome c" evidence="5">
    <location>
        <begin position="34"/>
        <end position="103"/>
    </location>
</feature>
<evidence type="ECO:0000259" key="5">
    <source>
        <dbReference type="PROSITE" id="PS51007"/>
    </source>
</evidence>
<protein>
    <recommendedName>
        <fullName evidence="5">Cytochrome c domain-containing protein</fullName>
    </recommendedName>
</protein>
<sequence>MRLLLAGLAVAAAGAVWLGLPERGGPVSLAGLPRDAGRGKRVFRARGCASCHAAPGAVGEDRLILSGGLRRTSAFGTVMVPNISPDPTHGIGGWRLAARLSAP</sequence>
<reference evidence="7" key="1">
    <citation type="submission" date="2017-08" db="EMBL/GenBank/DDBJ databases">
        <authorList>
            <person name="Varghese N."/>
            <person name="Submissions S."/>
        </authorList>
    </citation>
    <scope>NUCLEOTIDE SEQUENCE [LARGE SCALE GENOMIC DNA]</scope>
    <source>
        <strain evidence="7">JA234</strain>
    </source>
</reference>
<dbReference type="GO" id="GO:0020037">
    <property type="term" value="F:heme binding"/>
    <property type="evidence" value="ECO:0007669"/>
    <property type="project" value="InterPro"/>
</dbReference>
<accession>A0A285D1Q7</accession>
<gene>
    <name evidence="6" type="ORF">SAMN05878503_11638</name>
</gene>
<keyword evidence="7" id="KW-1185">Reference proteome</keyword>
<keyword evidence="3 4" id="KW-0408">Iron</keyword>
<evidence type="ECO:0000256" key="1">
    <source>
        <dbReference type="ARBA" id="ARBA00022617"/>
    </source>
</evidence>
<evidence type="ECO:0000313" key="6">
    <source>
        <dbReference type="EMBL" id="SNX73740.1"/>
    </source>
</evidence>
<dbReference type="AlphaFoldDB" id="A0A285D1Q7"/>
<evidence type="ECO:0000256" key="4">
    <source>
        <dbReference type="PROSITE-ProRule" id="PRU00433"/>
    </source>
</evidence>
<dbReference type="Proteomes" id="UP000219467">
    <property type="component" value="Unassembled WGS sequence"/>
</dbReference>
<name>A0A285D1Q7_9RHOB</name>
<dbReference type="GO" id="GO:0046872">
    <property type="term" value="F:metal ion binding"/>
    <property type="evidence" value="ECO:0007669"/>
    <property type="project" value="UniProtKB-KW"/>
</dbReference>
<evidence type="ECO:0000256" key="3">
    <source>
        <dbReference type="ARBA" id="ARBA00023004"/>
    </source>
</evidence>
<dbReference type="EMBL" id="OAOQ01000016">
    <property type="protein sequence ID" value="SNX73740.1"/>
    <property type="molecule type" value="Genomic_DNA"/>
</dbReference>
<dbReference type="SUPFAM" id="SSF46626">
    <property type="entry name" value="Cytochrome c"/>
    <property type="match status" value="1"/>
</dbReference>
<evidence type="ECO:0000256" key="2">
    <source>
        <dbReference type="ARBA" id="ARBA00022723"/>
    </source>
</evidence>
<dbReference type="PROSITE" id="PS51007">
    <property type="entry name" value="CYTC"/>
    <property type="match status" value="1"/>
</dbReference>